<evidence type="ECO:0000256" key="5">
    <source>
        <dbReference type="SAM" id="Phobius"/>
    </source>
</evidence>
<evidence type="ECO:0000256" key="3">
    <source>
        <dbReference type="ARBA" id="ARBA00022723"/>
    </source>
</evidence>
<dbReference type="Proteomes" id="UP000275267">
    <property type="component" value="Unassembled WGS sequence"/>
</dbReference>
<evidence type="ECO:0000313" key="7">
    <source>
        <dbReference type="Proteomes" id="UP000275267"/>
    </source>
</evidence>
<name>A0A3L6Q5G2_PANMI</name>
<comment type="similarity">
    <text evidence="1">Belongs to the cytochrome P450 family.</text>
</comment>
<keyword evidence="7" id="KW-1185">Reference proteome</keyword>
<dbReference type="PANTHER" id="PTHR24304">
    <property type="entry name" value="CYTOCHROME P450 FAMILY 7"/>
    <property type="match status" value="1"/>
</dbReference>
<evidence type="ECO:0000256" key="2">
    <source>
        <dbReference type="ARBA" id="ARBA00022617"/>
    </source>
</evidence>
<accession>A0A3L6Q5G2</accession>
<evidence type="ECO:0000256" key="4">
    <source>
        <dbReference type="ARBA" id="ARBA00023004"/>
    </source>
</evidence>
<dbReference type="InterPro" id="IPR050529">
    <property type="entry name" value="CYP450_sterol_14alpha_dmase"/>
</dbReference>
<gene>
    <name evidence="6" type="ORF">C2845_PM17G11800</name>
</gene>
<dbReference type="PANTHER" id="PTHR24304:SF2">
    <property type="entry name" value="24-HYDROXYCHOLESTEROL 7-ALPHA-HYDROXYLASE"/>
    <property type="match status" value="1"/>
</dbReference>
<dbReference type="STRING" id="4540.A0A3L6Q5G2"/>
<protein>
    <submittedName>
        <fullName evidence="6">Uncharacterized protein</fullName>
    </submittedName>
</protein>
<keyword evidence="2" id="KW-0349">Heme</keyword>
<proteinExistence type="inferred from homology"/>
<dbReference type="EMBL" id="PQIB02000014">
    <property type="protein sequence ID" value="RLM70139.1"/>
    <property type="molecule type" value="Genomic_DNA"/>
</dbReference>
<comment type="caution">
    <text evidence="6">The sequence shown here is derived from an EMBL/GenBank/DDBJ whole genome shotgun (WGS) entry which is preliminary data.</text>
</comment>
<keyword evidence="3" id="KW-0479">Metal-binding</keyword>
<keyword evidence="5" id="KW-0812">Transmembrane</keyword>
<dbReference type="GO" id="GO:0005506">
    <property type="term" value="F:iron ion binding"/>
    <property type="evidence" value="ECO:0007669"/>
    <property type="project" value="InterPro"/>
</dbReference>
<keyword evidence="4" id="KW-0408">Iron</keyword>
<dbReference type="Gene3D" id="1.10.630.10">
    <property type="entry name" value="Cytochrome P450"/>
    <property type="match status" value="1"/>
</dbReference>
<keyword evidence="5" id="KW-1133">Transmembrane helix</keyword>
<organism evidence="6 7">
    <name type="scientific">Panicum miliaceum</name>
    <name type="common">Proso millet</name>
    <name type="synonym">Broomcorn millet</name>
    <dbReference type="NCBI Taxonomy" id="4540"/>
    <lineage>
        <taxon>Eukaryota</taxon>
        <taxon>Viridiplantae</taxon>
        <taxon>Streptophyta</taxon>
        <taxon>Embryophyta</taxon>
        <taxon>Tracheophyta</taxon>
        <taxon>Spermatophyta</taxon>
        <taxon>Magnoliopsida</taxon>
        <taxon>Liliopsida</taxon>
        <taxon>Poales</taxon>
        <taxon>Poaceae</taxon>
        <taxon>PACMAD clade</taxon>
        <taxon>Panicoideae</taxon>
        <taxon>Panicodae</taxon>
        <taxon>Paniceae</taxon>
        <taxon>Panicinae</taxon>
        <taxon>Panicum</taxon>
        <taxon>Panicum sect. Panicum</taxon>
    </lineage>
</organism>
<reference evidence="7" key="1">
    <citation type="journal article" date="2019" name="Nat. Commun.">
        <title>The genome of broomcorn millet.</title>
        <authorList>
            <person name="Zou C."/>
            <person name="Miki D."/>
            <person name="Li D."/>
            <person name="Tang Q."/>
            <person name="Xiao L."/>
            <person name="Rajput S."/>
            <person name="Deng P."/>
            <person name="Jia W."/>
            <person name="Huang R."/>
            <person name="Zhang M."/>
            <person name="Sun Y."/>
            <person name="Hu J."/>
            <person name="Fu X."/>
            <person name="Schnable P.S."/>
            <person name="Li F."/>
            <person name="Zhang H."/>
            <person name="Feng B."/>
            <person name="Zhu X."/>
            <person name="Liu R."/>
            <person name="Schnable J.C."/>
            <person name="Zhu J.-K."/>
            <person name="Zhang H."/>
        </authorList>
    </citation>
    <scope>NUCLEOTIDE SEQUENCE [LARGE SCALE GENOMIC DNA]</scope>
</reference>
<dbReference type="GO" id="GO:0004497">
    <property type="term" value="F:monooxygenase activity"/>
    <property type="evidence" value="ECO:0007669"/>
    <property type="project" value="InterPro"/>
</dbReference>
<dbReference type="SUPFAM" id="SSF48264">
    <property type="entry name" value="Cytochrome P450"/>
    <property type="match status" value="1"/>
</dbReference>
<keyword evidence="5" id="KW-0472">Membrane</keyword>
<dbReference type="OrthoDB" id="684922at2759"/>
<dbReference type="AlphaFoldDB" id="A0A3L6Q5G2"/>
<dbReference type="InterPro" id="IPR036396">
    <property type="entry name" value="Cyt_P450_sf"/>
</dbReference>
<dbReference type="GO" id="GO:0020037">
    <property type="term" value="F:heme binding"/>
    <property type="evidence" value="ECO:0007669"/>
    <property type="project" value="InterPro"/>
</dbReference>
<evidence type="ECO:0000313" key="6">
    <source>
        <dbReference type="EMBL" id="RLM70139.1"/>
    </source>
</evidence>
<evidence type="ECO:0000256" key="1">
    <source>
        <dbReference type="ARBA" id="ARBA00010617"/>
    </source>
</evidence>
<feature type="transmembrane region" description="Helical" evidence="5">
    <location>
        <begin position="6"/>
        <end position="26"/>
    </location>
</feature>
<dbReference type="GO" id="GO:0016705">
    <property type="term" value="F:oxidoreductase activity, acting on paired donors, with incorporation or reduction of molecular oxygen"/>
    <property type="evidence" value="ECO:0007669"/>
    <property type="project" value="InterPro"/>
</dbReference>
<sequence length="167" mass="18870">MYVTNGVQWFTIALSIITVVIITRAIRGRTRFDPKCNRSPPPEVKGVSVIRVLHTLLTKGLQAMIHDQYTMLGSVFTISFFGHKVTFLIGPEVSAHFYQGLDSEISHGSGIEFTVPMIGKEVGYGVDAATRNEQNRFYYDALKPSKLRSHVGPMLQEVEVRYWELLH</sequence>